<name>A0ABQ2QD96_9GAMM</name>
<dbReference type="InterPro" id="IPR036388">
    <property type="entry name" value="WH-like_DNA-bd_sf"/>
</dbReference>
<protein>
    <submittedName>
        <fullName evidence="6">LysR family transcriptional regulator</fullName>
    </submittedName>
</protein>
<dbReference type="InterPro" id="IPR036390">
    <property type="entry name" value="WH_DNA-bd_sf"/>
</dbReference>
<keyword evidence="7" id="KW-1185">Reference proteome</keyword>
<dbReference type="SUPFAM" id="SSF46785">
    <property type="entry name" value="Winged helix' DNA-binding domain"/>
    <property type="match status" value="1"/>
</dbReference>
<sequence>MADTKAIQQLDLNLLKIFEALYFEQNMTTAAKTLFITPSAVSHAIKRLRLVLNDALFVRQGQQMQPTAACQRMAPQLINALNRIREVLQQCGEFDPLTTEQTFTIAIHEALESQIMPALINHVAELIPQANIASIALSREHIARQLANGEIDLAIDVARAVNAPLMHSPLLSDPFCVLIDPLHHKACSTELSQQSYLLAEHIAVSSRPTGRVMEDLLLQQQGVNRHIKYRCQTYQTAAKIVTNTKLMLTLPRSIAAQFSVSNLKAYSMPFTLTDIDTHLYWHSNTQSDHALIWLRQQIKIAVEQSNLVRFENI</sequence>
<keyword evidence="3" id="KW-0238">DNA-binding</keyword>
<dbReference type="PROSITE" id="PS50931">
    <property type="entry name" value="HTH_LYSR"/>
    <property type="match status" value="1"/>
</dbReference>
<evidence type="ECO:0000256" key="3">
    <source>
        <dbReference type="ARBA" id="ARBA00023125"/>
    </source>
</evidence>
<evidence type="ECO:0000256" key="4">
    <source>
        <dbReference type="ARBA" id="ARBA00023163"/>
    </source>
</evidence>
<evidence type="ECO:0000313" key="6">
    <source>
        <dbReference type="EMBL" id="GGP74071.1"/>
    </source>
</evidence>
<dbReference type="CDD" id="cd08417">
    <property type="entry name" value="PBP2_Nitroaromatics_like"/>
    <property type="match status" value="1"/>
</dbReference>
<evidence type="ECO:0000256" key="2">
    <source>
        <dbReference type="ARBA" id="ARBA00023015"/>
    </source>
</evidence>
<feature type="domain" description="HTH lysR-type" evidence="5">
    <location>
        <begin position="10"/>
        <end position="67"/>
    </location>
</feature>
<dbReference type="Gene3D" id="3.40.190.10">
    <property type="entry name" value="Periplasmic binding protein-like II"/>
    <property type="match status" value="2"/>
</dbReference>
<dbReference type="InterPro" id="IPR037402">
    <property type="entry name" value="YidZ_PBP2"/>
</dbReference>
<comment type="similarity">
    <text evidence="1">Belongs to the LysR transcriptional regulatory family.</text>
</comment>
<organism evidence="6 7">
    <name type="scientific">Shewanella ulleungensis</name>
    <dbReference type="NCBI Taxonomy" id="2282699"/>
    <lineage>
        <taxon>Bacteria</taxon>
        <taxon>Pseudomonadati</taxon>
        <taxon>Pseudomonadota</taxon>
        <taxon>Gammaproteobacteria</taxon>
        <taxon>Alteromonadales</taxon>
        <taxon>Shewanellaceae</taxon>
        <taxon>Shewanella</taxon>
    </lineage>
</organism>
<dbReference type="Gene3D" id="1.10.10.10">
    <property type="entry name" value="Winged helix-like DNA-binding domain superfamily/Winged helix DNA-binding domain"/>
    <property type="match status" value="1"/>
</dbReference>
<dbReference type="InterPro" id="IPR005119">
    <property type="entry name" value="LysR_subst-bd"/>
</dbReference>
<evidence type="ECO:0000259" key="5">
    <source>
        <dbReference type="PROSITE" id="PS50931"/>
    </source>
</evidence>
<comment type="caution">
    <text evidence="6">The sequence shown here is derived from an EMBL/GenBank/DDBJ whole genome shotgun (WGS) entry which is preliminary data.</text>
</comment>
<evidence type="ECO:0000313" key="7">
    <source>
        <dbReference type="Proteomes" id="UP000654004"/>
    </source>
</evidence>
<dbReference type="InterPro" id="IPR000847">
    <property type="entry name" value="LysR_HTH_N"/>
</dbReference>
<accession>A0ABQ2QD96</accession>
<dbReference type="SUPFAM" id="SSF53850">
    <property type="entry name" value="Periplasmic binding protein-like II"/>
    <property type="match status" value="1"/>
</dbReference>
<evidence type="ECO:0000256" key="1">
    <source>
        <dbReference type="ARBA" id="ARBA00009437"/>
    </source>
</evidence>
<dbReference type="RefSeq" id="WP_188952533.1">
    <property type="nucleotide sequence ID" value="NZ_BMQW01000001.1"/>
</dbReference>
<dbReference type="Pfam" id="PF03466">
    <property type="entry name" value="LysR_substrate"/>
    <property type="match status" value="1"/>
</dbReference>
<dbReference type="Proteomes" id="UP000654004">
    <property type="component" value="Unassembled WGS sequence"/>
</dbReference>
<reference evidence="7" key="1">
    <citation type="journal article" date="2019" name="Int. J. Syst. Evol. Microbiol.">
        <title>The Global Catalogue of Microorganisms (GCM) 10K type strain sequencing project: providing services to taxonomists for standard genome sequencing and annotation.</title>
        <authorList>
            <consortium name="The Broad Institute Genomics Platform"/>
            <consortium name="The Broad Institute Genome Sequencing Center for Infectious Disease"/>
            <person name="Wu L."/>
            <person name="Ma J."/>
        </authorList>
    </citation>
    <scope>NUCLEOTIDE SEQUENCE [LARGE SCALE GENOMIC DNA]</scope>
    <source>
        <strain evidence="7">JCM 32305</strain>
    </source>
</reference>
<proteinExistence type="inferred from homology"/>
<dbReference type="PANTHER" id="PTHR30118">
    <property type="entry name" value="HTH-TYPE TRANSCRIPTIONAL REGULATOR LEUO-RELATED"/>
    <property type="match status" value="1"/>
</dbReference>
<dbReference type="EMBL" id="BMQW01000001">
    <property type="protein sequence ID" value="GGP74071.1"/>
    <property type="molecule type" value="Genomic_DNA"/>
</dbReference>
<gene>
    <name evidence="6" type="primary">nahR</name>
    <name evidence="6" type="ORF">GCM10009410_02260</name>
</gene>
<keyword evidence="4" id="KW-0804">Transcription</keyword>
<keyword evidence="2" id="KW-0805">Transcription regulation</keyword>
<dbReference type="PANTHER" id="PTHR30118:SF15">
    <property type="entry name" value="TRANSCRIPTIONAL REGULATORY PROTEIN"/>
    <property type="match status" value="1"/>
</dbReference>
<dbReference type="Pfam" id="PF00126">
    <property type="entry name" value="HTH_1"/>
    <property type="match status" value="1"/>
</dbReference>
<dbReference type="InterPro" id="IPR050389">
    <property type="entry name" value="LysR-type_TF"/>
</dbReference>